<dbReference type="GO" id="GO:0005634">
    <property type="term" value="C:nucleus"/>
    <property type="evidence" value="ECO:0000318"/>
    <property type="project" value="GO_Central"/>
</dbReference>
<feature type="domain" description="BHLH" evidence="7">
    <location>
        <begin position="200"/>
        <end position="249"/>
    </location>
</feature>
<dbReference type="GO" id="GO:0006357">
    <property type="term" value="P:regulation of transcription by RNA polymerase II"/>
    <property type="evidence" value="ECO:0000318"/>
    <property type="project" value="GO_Central"/>
</dbReference>
<accession>A0A9R0IZ62</accession>
<evidence type="ECO:0000256" key="3">
    <source>
        <dbReference type="ARBA" id="ARBA00023125"/>
    </source>
</evidence>
<evidence type="ECO:0000259" key="7">
    <source>
        <dbReference type="PROSITE" id="PS50888"/>
    </source>
</evidence>
<proteinExistence type="predicted"/>
<keyword evidence="5" id="KW-0539">Nucleus</keyword>
<name>A0A9R0IZ62_SPIOL</name>
<dbReference type="PROSITE" id="PS50888">
    <property type="entry name" value="BHLH"/>
    <property type="match status" value="1"/>
</dbReference>
<evidence type="ECO:0000256" key="6">
    <source>
        <dbReference type="SAM" id="MobiDB-lite"/>
    </source>
</evidence>
<dbReference type="SUPFAM" id="SSF47459">
    <property type="entry name" value="HLH, helix-loop-helix DNA-binding domain"/>
    <property type="match status" value="1"/>
</dbReference>
<evidence type="ECO:0000256" key="1">
    <source>
        <dbReference type="ARBA" id="ARBA00004123"/>
    </source>
</evidence>
<evidence type="ECO:0000313" key="9">
    <source>
        <dbReference type="RefSeq" id="XP_021857105.2"/>
    </source>
</evidence>
<evidence type="ECO:0000256" key="4">
    <source>
        <dbReference type="ARBA" id="ARBA00023163"/>
    </source>
</evidence>
<feature type="compositionally biased region" description="Basic and acidic residues" evidence="6">
    <location>
        <begin position="154"/>
        <end position="182"/>
    </location>
</feature>
<comment type="subcellular location">
    <subcellularLocation>
        <location evidence="1">Nucleus</location>
    </subcellularLocation>
</comment>
<dbReference type="Pfam" id="PF00010">
    <property type="entry name" value="HLH"/>
    <property type="match status" value="1"/>
</dbReference>
<dbReference type="Proteomes" id="UP000813463">
    <property type="component" value="Chromosome 3"/>
</dbReference>
<dbReference type="Gene3D" id="4.10.280.10">
    <property type="entry name" value="Helix-loop-helix DNA-binding domain"/>
    <property type="match status" value="1"/>
</dbReference>
<dbReference type="InterPro" id="IPR011598">
    <property type="entry name" value="bHLH_dom"/>
</dbReference>
<dbReference type="RefSeq" id="XP_021857105.2">
    <property type="nucleotide sequence ID" value="XM_022001413.2"/>
</dbReference>
<keyword evidence="4" id="KW-0804">Transcription</keyword>
<dbReference type="GO" id="GO:0046983">
    <property type="term" value="F:protein dimerization activity"/>
    <property type="evidence" value="ECO:0007669"/>
    <property type="project" value="InterPro"/>
</dbReference>
<dbReference type="KEGG" id="soe:110796348"/>
<feature type="region of interest" description="Disordered" evidence="6">
    <location>
        <begin position="130"/>
        <end position="211"/>
    </location>
</feature>
<dbReference type="AlphaFoldDB" id="A0A9R0IZ62"/>
<organism evidence="8 9">
    <name type="scientific">Spinacia oleracea</name>
    <name type="common">Spinach</name>
    <dbReference type="NCBI Taxonomy" id="3562"/>
    <lineage>
        <taxon>Eukaryota</taxon>
        <taxon>Viridiplantae</taxon>
        <taxon>Streptophyta</taxon>
        <taxon>Embryophyta</taxon>
        <taxon>Tracheophyta</taxon>
        <taxon>Spermatophyta</taxon>
        <taxon>Magnoliopsida</taxon>
        <taxon>eudicotyledons</taxon>
        <taxon>Gunneridae</taxon>
        <taxon>Pentapetalae</taxon>
        <taxon>Caryophyllales</taxon>
        <taxon>Chenopodiaceae</taxon>
        <taxon>Chenopodioideae</taxon>
        <taxon>Anserineae</taxon>
        <taxon>Spinacia</taxon>
    </lineage>
</organism>
<gene>
    <name evidence="9" type="primary">LOC110796348</name>
</gene>
<keyword evidence="3" id="KW-0238">DNA-binding</keyword>
<keyword evidence="8" id="KW-1185">Reference proteome</keyword>
<reference evidence="9" key="2">
    <citation type="submission" date="2025-08" db="UniProtKB">
        <authorList>
            <consortium name="RefSeq"/>
        </authorList>
    </citation>
    <scope>IDENTIFICATION</scope>
    <source>
        <tissue evidence="9">Leaf</tissue>
    </source>
</reference>
<dbReference type="PANTHER" id="PTHR16223">
    <property type="entry name" value="TRANSCRIPTION FACTOR BHLH83-RELATED"/>
    <property type="match status" value="1"/>
</dbReference>
<dbReference type="GeneID" id="110796348"/>
<evidence type="ECO:0000313" key="8">
    <source>
        <dbReference type="Proteomes" id="UP000813463"/>
    </source>
</evidence>
<sequence>MGAFVDGEWESLSNIFTFESPELGAQFLSHPSSSTFVSHSIDYDNYLNNNPPSIMHPNHSISASNSYENCHFLLNEEFPPMNINLMDQGNLSASFALAFPCDLYVDNQSNDSPIEDNESDNLGSPLSMEAQMKRKSNAPEVEVINAAPKKKARVSKDRSIESKNNEEENVGEGDKSDDESKVSQHTISAAKGKKRASRGTATDPQSLYARRRREKINQRLKILQNLVPNGTKVDISTMLEEAVQYVKFLQLQIRLLSSDDLWMYAPIAYNGVDISVYRRISPFLLP</sequence>
<dbReference type="SMART" id="SM00353">
    <property type="entry name" value="HLH"/>
    <property type="match status" value="1"/>
</dbReference>
<evidence type="ECO:0000256" key="2">
    <source>
        <dbReference type="ARBA" id="ARBA00023015"/>
    </source>
</evidence>
<protein>
    <submittedName>
        <fullName evidence="9">Transcription factor RSL3-like</fullName>
    </submittedName>
</protein>
<dbReference type="GO" id="GO:0048766">
    <property type="term" value="P:root hair initiation"/>
    <property type="evidence" value="ECO:0007669"/>
    <property type="project" value="UniProtKB-ARBA"/>
</dbReference>
<keyword evidence="2" id="KW-0805">Transcription regulation</keyword>
<dbReference type="InterPro" id="IPR045843">
    <property type="entry name" value="IND-like"/>
</dbReference>
<dbReference type="GO" id="GO:0000978">
    <property type="term" value="F:RNA polymerase II cis-regulatory region sequence-specific DNA binding"/>
    <property type="evidence" value="ECO:0000318"/>
    <property type="project" value="GO_Central"/>
</dbReference>
<dbReference type="PANTHER" id="PTHR16223:SF330">
    <property type="entry name" value="OS03G0205300 PROTEIN"/>
    <property type="match status" value="1"/>
</dbReference>
<evidence type="ECO:0000256" key="5">
    <source>
        <dbReference type="ARBA" id="ARBA00023242"/>
    </source>
</evidence>
<dbReference type="GO" id="GO:0000981">
    <property type="term" value="F:DNA-binding transcription factor activity, RNA polymerase II-specific"/>
    <property type="evidence" value="ECO:0000318"/>
    <property type="project" value="GO_Central"/>
</dbReference>
<dbReference type="InterPro" id="IPR036638">
    <property type="entry name" value="HLH_DNA-bd_sf"/>
</dbReference>
<reference evidence="8" key="1">
    <citation type="journal article" date="2021" name="Nat. Commun.">
        <title>Genomic analyses provide insights into spinach domestication and the genetic basis of agronomic traits.</title>
        <authorList>
            <person name="Cai X."/>
            <person name="Sun X."/>
            <person name="Xu C."/>
            <person name="Sun H."/>
            <person name="Wang X."/>
            <person name="Ge C."/>
            <person name="Zhang Z."/>
            <person name="Wang Q."/>
            <person name="Fei Z."/>
            <person name="Jiao C."/>
            <person name="Wang Q."/>
        </authorList>
    </citation>
    <scope>NUCLEOTIDE SEQUENCE [LARGE SCALE GENOMIC DNA]</scope>
    <source>
        <strain evidence="8">cv. Varoflay</strain>
    </source>
</reference>
<dbReference type="CDD" id="cd11454">
    <property type="entry name" value="bHLH_AtIND_like"/>
    <property type="match status" value="1"/>
</dbReference>